<comment type="similarity">
    <text evidence="1">Belongs to the NCBP3 family.</text>
</comment>
<feature type="compositionally biased region" description="Basic and acidic residues" evidence="3">
    <location>
        <begin position="180"/>
        <end position="208"/>
    </location>
</feature>
<feature type="region of interest" description="Disordered" evidence="3">
    <location>
        <begin position="318"/>
        <end position="356"/>
    </location>
</feature>
<feature type="compositionally biased region" description="Acidic residues" evidence="3">
    <location>
        <begin position="163"/>
        <end position="179"/>
    </location>
</feature>
<organism evidence="4 5">
    <name type="scientific">Mytilus coruscus</name>
    <name type="common">Sea mussel</name>
    <dbReference type="NCBI Taxonomy" id="42192"/>
    <lineage>
        <taxon>Eukaryota</taxon>
        <taxon>Metazoa</taxon>
        <taxon>Spiralia</taxon>
        <taxon>Lophotrochozoa</taxon>
        <taxon>Mollusca</taxon>
        <taxon>Bivalvia</taxon>
        <taxon>Autobranchia</taxon>
        <taxon>Pteriomorphia</taxon>
        <taxon>Mytilida</taxon>
        <taxon>Mytiloidea</taxon>
        <taxon>Mytilidae</taxon>
        <taxon>Mytilinae</taxon>
        <taxon>Mytilus</taxon>
    </lineage>
</organism>
<feature type="compositionally biased region" description="Acidic residues" evidence="3">
    <location>
        <begin position="209"/>
        <end position="220"/>
    </location>
</feature>
<dbReference type="GO" id="GO:0005634">
    <property type="term" value="C:nucleus"/>
    <property type="evidence" value="ECO:0007669"/>
    <property type="project" value="TreeGrafter"/>
</dbReference>
<evidence type="ECO:0000313" key="5">
    <source>
        <dbReference type="Proteomes" id="UP000507470"/>
    </source>
</evidence>
<feature type="compositionally biased region" description="Basic and acidic residues" evidence="3">
    <location>
        <begin position="263"/>
        <end position="274"/>
    </location>
</feature>
<evidence type="ECO:0000256" key="1">
    <source>
        <dbReference type="ARBA" id="ARBA00006069"/>
    </source>
</evidence>
<dbReference type="GO" id="GO:0003729">
    <property type="term" value="F:mRNA binding"/>
    <property type="evidence" value="ECO:0007669"/>
    <property type="project" value="InterPro"/>
</dbReference>
<dbReference type="PANTHER" id="PTHR16291:SF0">
    <property type="entry name" value="NUCLEAR CAP-BINDING PROTEIN SUBUNIT 3"/>
    <property type="match status" value="1"/>
</dbReference>
<feature type="compositionally biased region" description="Basic and acidic residues" evidence="3">
    <location>
        <begin position="233"/>
        <end position="251"/>
    </location>
</feature>
<dbReference type="OrthoDB" id="422106at2759"/>
<evidence type="ECO:0000313" key="4">
    <source>
        <dbReference type="EMBL" id="CAC5399828.1"/>
    </source>
</evidence>
<feature type="compositionally biased region" description="Basic and acidic residues" evidence="3">
    <location>
        <begin position="342"/>
        <end position="356"/>
    </location>
</feature>
<keyword evidence="5" id="KW-1185">Reference proteome</keyword>
<name>A0A6J8CTD2_MYTCO</name>
<accession>A0A6J8CTD2</accession>
<dbReference type="InterPro" id="IPR012677">
    <property type="entry name" value="Nucleotide-bd_a/b_plait_sf"/>
</dbReference>
<reference evidence="4 5" key="1">
    <citation type="submission" date="2020-06" db="EMBL/GenBank/DDBJ databases">
        <authorList>
            <person name="Li R."/>
            <person name="Bekaert M."/>
        </authorList>
    </citation>
    <scope>NUCLEOTIDE SEQUENCE [LARGE SCALE GENOMIC DNA]</scope>
    <source>
        <strain evidence="5">wild</strain>
    </source>
</reference>
<feature type="region of interest" description="Disordered" evidence="3">
    <location>
        <begin position="19"/>
        <end position="47"/>
    </location>
</feature>
<proteinExistence type="inferred from homology"/>
<dbReference type="Proteomes" id="UP000507470">
    <property type="component" value="Unassembled WGS sequence"/>
</dbReference>
<gene>
    <name evidence="4" type="ORF">MCOR_34058</name>
</gene>
<feature type="compositionally biased region" description="Acidic residues" evidence="3">
    <location>
        <begin position="325"/>
        <end position="341"/>
    </location>
</feature>
<protein>
    <recommendedName>
        <fullName evidence="2">Nuclear cap-binding protein subunit 3</fullName>
    </recommendedName>
</protein>
<dbReference type="PANTHER" id="PTHR16291">
    <property type="entry name" value="NUCLEAR CAP-BINDING PROTEIN SUBUNIT 3"/>
    <property type="match status" value="1"/>
</dbReference>
<dbReference type="Gene3D" id="3.30.70.330">
    <property type="match status" value="1"/>
</dbReference>
<dbReference type="Pfam" id="PF10309">
    <property type="entry name" value="NCBP3"/>
    <property type="match status" value="1"/>
</dbReference>
<evidence type="ECO:0000256" key="2">
    <source>
        <dbReference type="ARBA" id="ARBA00019876"/>
    </source>
</evidence>
<dbReference type="GO" id="GO:0000340">
    <property type="term" value="F:RNA 7-methylguanosine cap binding"/>
    <property type="evidence" value="ECO:0007669"/>
    <property type="project" value="InterPro"/>
</dbReference>
<feature type="region of interest" description="Disordered" evidence="3">
    <location>
        <begin position="159"/>
        <end position="274"/>
    </location>
</feature>
<dbReference type="InterPro" id="IPR019416">
    <property type="entry name" value="NCBP3"/>
</dbReference>
<evidence type="ECO:0000256" key="3">
    <source>
        <dbReference type="SAM" id="MobiDB-lite"/>
    </source>
</evidence>
<dbReference type="EMBL" id="CACVKT020006098">
    <property type="protein sequence ID" value="CAC5399828.1"/>
    <property type="molecule type" value="Genomic_DNA"/>
</dbReference>
<sequence>MANRDEQLPNLKICIDNTESDKEQEDVVSIQGADELQSSPIESEEDNERNVEFNVRIGKIGQTRSENRTHRQVYNFAFETFGFRAEYIRRDHRGIRLEAVHFRGVNDLHTKDIFKYFGEFGPGGVEWIDDASCNVIWMDALTAARALLKQTKSYDEVMKPYEADESDDIEDQVKDEDDDNQKIKDHENQKNKENEKRKNNDNKNQKNNDDDDILDLLDDTDTIKLTGQVNGDTSDKTKEEQSDDKKKDEIPKPPAKSSKQKSQYREEIKEAREAVRAKRDAITYDDVDIFGDDLKLDTAETDFGISVTDQKTMEERLGNIKPLQDMEEGELGASSEEDVDDNDYHDSMRSDKRLFEDKPVDQEAIEMEKELEVLLKSPPKKRLAMKMYADELEEEIQAKNVFDLKYVYIPGGLTIVADNRSQEDARSLIIGKAPSTGLDLRSKLKRHRTPSWDI</sequence>
<dbReference type="AlphaFoldDB" id="A0A6J8CTD2"/>